<reference evidence="3 4" key="1">
    <citation type="submission" date="2019-01" db="EMBL/GenBank/DDBJ databases">
        <title>A draft genome assembly of the solar-powered sea slug Elysia chlorotica.</title>
        <authorList>
            <person name="Cai H."/>
            <person name="Li Q."/>
            <person name="Fang X."/>
            <person name="Li J."/>
            <person name="Curtis N.E."/>
            <person name="Altenburger A."/>
            <person name="Shibata T."/>
            <person name="Feng M."/>
            <person name="Maeda T."/>
            <person name="Schwartz J.A."/>
            <person name="Shigenobu S."/>
            <person name="Lundholm N."/>
            <person name="Nishiyama T."/>
            <person name="Yang H."/>
            <person name="Hasebe M."/>
            <person name="Li S."/>
            <person name="Pierce S.K."/>
            <person name="Wang J."/>
        </authorList>
    </citation>
    <scope>NUCLEOTIDE SEQUENCE [LARGE SCALE GENOMIC DNA]</scope>
    <source>
        <strain evidence="3">EC2010</strain>
        <tissue evidence="3">Whole organism of an adult</tissue>
    </source>
</reference>
<evidence type="ECO:0000313" key="3">
    <source>
        <dbReference type="EMBL" id="RUS91661.1"/>
    </source>
</evidence>
<sequence>VVKTGPGSYIFKKCLVPDKVGNYVVSFLYDDGTFKIKSDPLTITVEPGHPAVLAVSSGHLSTPTVSNTRSATSRTLIKSLDLELRDEFGNVLGKDYNGKVKVQIASDCKVEEMPCFSDDSKTAEFPLTNGRCRLQNLLVRESTSG</sequence>
<feature type="non-terminal residue" evidence="3">
    <location>
        <position position="145"/>
    </location>
</feature>
<dbReference type="STRING" id="188477.A0A433UCT6"/>
<dbReference type="InterPro" id="IPR058616">
    <property type="entry name" value="Ig_SMCHD1_8th"/>
</dbReference>
<dbReference type="OrthoDB" id="10036779at2759"/>
<feature type="repeat" description="Filamin" evidence="1">
    <location>
        <begin position="1"/>
        <end position="45"/>
    </location>
</feature>
<gene>
    <name evidence="3" type="ORF">EGW08_000634</name>
</gene>
<protein>
    <recommendedName>
        <fullName evidence="2">SMCHD1 Ig-like domain-containing protein</fullName>
    </recommendedName>
</protein>
<organism evidence="3 4">
    <name type="scientific">Elysia chlorotica</name>
    <name type="common">Eastern emerald elysia</name>
    <name type="synonym">Sea slug</name>
    <dbReference type="NCBI Taxonomy" id="188477"/>
    <lineage>
        <taxon>Eukaryota</taxon>
        <taxon>Metazoa</taxon>
        <taxon>Spiralia</taxon>
        <taxon>Lophotrochozoa</taxon>
        <taxon>Mollusca</taxon>
        <taxon>Gastropoda</taxon>
        <taxon>Heterobranchia</taxon>
        <taxon>Euthyneura</taxon>
        <taxon>Panpulmonata</taxon>
        <taxon>Sacoglossa</taxon>
        <taxon>Placobranchoidea</taxon>
        <taxon>Plakobranchidae</taxon>
        <taxon>Elysia</taxon>
    </lineage>
</organism>
<dbReference type="PANTHER" id="PTHR22640:SF2">
    <property type="entry name" value="STRUCTURAL MAINTENANCE OF CHROMOSOMES FLEXIBLE HINGE DOMAIN-CONTAINING PROTEIN 1"/>
    <property type="match status" value="1"/>
</dbReference>
<keyword evidence="4" id="KW-1185">Reference proteome</keyword>
<accession>A0A433UCT6</accession>
<evidence type="ECO:0000313" key="4">
    <source>
        <dbReference type="Proteomes" id="UP000271974"/>
    </source>
</evidence>
<dbReference type="GO" id="GO:0006302">
    <property type="term" value="P:double-strand break repair"/>
    <property type="evidence" value="ECO:0007669"/>
    <property type="project" value="InterPro"/>
</dbReference>
<dbReference type="AlphaFoldDB" id="A0A433UCT6"/>
<dbReference type="PROSITE" id="PS50194">
    <property type="entry name" value="FILAMIN_REPEAT"/>
    <property type="match status" value="1"/>
</dbReference>
<dbReference type="PANTHER" id="PTHR22640">
    <property type="entry name" value="STRUCTURAL MAINTENANCE OF CHROMOSOMES FLEXIBLE HINGE DOMAIN-CONTAINING PROTEIN 1"/>
    <property type="match status" value="1"/>
</dbReference>
<dbReference type="Pfam" id="PF26199">
    <property type="entry name" value="Ig_SMCHD1_8th"/>
    <property type="match status" value="1"/>
</dbReference>
<dbReference type="EMBL" id="RQTK01000008">
    <property type="protein sequence ID" value="RUS91661.1"/>
    <property type="molecule type" value="Genomic_DNA"/>
</dbReference>
<dbReference type="InterPro" id="IPR017868">
    <property type="entry name" value="Filamin/ABP280_repeat-like"/>
</dbReference>
<proteinExistence type="predicted"/>
<evidence type="ECO:0000259" key="2">
    <source>
        <dbReference type="Pfam" id="PF26199"/>
    </source>
</evidence>
<feature type="non-terminal residue" evidence="3">
    <location>
        <position position="1"/>
    </location>
</feature>
<comment type="caution">
    <text evidence="3">The sequence shown here is derived from an EMBL/GenBank/DDBJ whole genome shotgun (WGS) entry which is preliminary data.</text>
</comment>
<dbReference type="InterPro" id="IPR038892">
    <property type="entry name" value="SMCHD1"/>
</dbReference>
<dbReference type="Proteomes" id="UP000271974">
    <property type="component" value="Unassembled WGS sequence"/>
</dbReference>
<name>A0A433UCT6_ELYCH</name>
<evidence type="ECO:0000256" key="1">
    <source>
        <dbReference type="PROSITE-ProRule" id="PRU00087"/>
    </source>
</evidence>
<feature type="domain" description="SMCHD1 Ig-like" evidence="2">
    <location>
        <begin position="60"/>
        <end position="145"/>
    </location>
</feature>